<proteinExistence type="predicted"/>
<dbReference type="CDD" id="cd17540">
    <property type="entry name" value="REC_PhyR"/>
    <property type="match status" value="1"/>
</dbReference>
<dbReference type="InterPro" id="IPR036388">
    <property type="entry name" value="WH-like_DNA-bd_sf"/>
</dbReference>
<dbReference type="PANTHER" id="PTHR44591:SF3">
    <property type="entry name" value="RESPONSE REGULATORY DOMAIN-CONTAINING PROTEIN"/>
    <property type="match status" value="1"/>
</dbReference>
<dbReference type="Pfam" id="PF00072">
    <property type="entry name" value="Response_reg"/>
    <property type="match status" value="1"/>
</dbReference>
<dbReference type="PANTHER" id="PTHR44591">
    <property type="entry name" value="STRESS RESPONSE REGULATOR PROTEIN 1"/>
    <property type="match status" value="1"/>
</dbReference>
<evidence type="ECO:0000256" key="3">
    <source>
        <dbReference type="ARBA" id="ARBA00023163"/>
    </source>
</evidence>
<dbReference type="InterPro" id="IPR011006">
    <property type="entry name" value="CheY-like_superfamily"/>
</dbReference>
<evidence type="ECO:0000256" key="2">
    <source>
        <dbReference type="ARBA" id="ARBA00023015"/>
    </source>
</evidence>
<sequence>MSTSQAISSHIPYLRRFARALTGSQASGDAYVVAALEAIVADPAHFDVGADARTALYRLFIHVWMSMPLNVHVDEIGFPYDELSAQRDLDAIALRPRIAFLLSSLEAFETTEVARTLECSVAEAAALIDAAGKEIGKQIRTDVLIIEDEAIIAMDLESLVEELGHHVVAVASTHLEAVAAAARERPGLILADIELADSSSGLAAVNEILDDCSVPVIFITAYPERFLTGAPPEPAFLVAKPFVVDGLKAAISQALFFDRKSHRVVKAEAASGLRNSLEPKSAAQASFN</sequence>
<dbReference type="InterPro" id="IPR053866">
    <property type="entry name" value="PhyR_sigma2"/>
</dbReference>
<dbReference type="SMART" id="SM00448">
    <property type="entry name" value="REC"/>
    <property type="match status" value="1"/>
</dbReference>
<evidence type="ECO:0000259" key="5">
    <source>
        <dbReference type="PROSITE" id="PS50110"/>
    </source>
</evidence>
<dbReference type="Proteomes" id="UP001626536">
    <property type="component" value="Chromosome"/>
</dbReference>
<keyword evidence="3" id="KW-0804">Transcription</keyword>
<dbReference type="InterPro" id="IPR014605">
    <property type="entry name" value="Sig_resp-reg_PhyR"/>
</dbReference>
<evidence type="ECO:0000313" key="7">
    <source>
        <dbReference type="Proteomes" id="UP001626536"/>
    </source>
</evidence>
<feature type="modified residue" description="4-aspartylphosphate" evidence="4">
    <location>
        <position position="192"/>
    </location>
</feature>
<dbReference type="SUPFAM" id="SSF52172">
    <property type="entry name" value="CheY-like"/>
    <property type="match status" value="1"/>
</dbReference>
<evidence type="ECO:0000313" key="6">
    <source>
        <dbReference type="EMBL" id="WOJ91517.1"/>
    </source>
</evidence>
<protein>
    <submittedName>
        <fullName evidence="6">Response regulator</fullName>
    </submittedName>
</protein>
<dbReference type="RefSeq" id="WP_407341102.1">
    <property type="nucleotide sequence ID" value="NZ_CP136862.1"/>
</dbReference>
<keyword evidence="2" id="KW-0805">Transcription regulation</keyword>
<dbReference type="Pfam" id="PF22029">
    <property type="entry name" value="PhyR_sigma2"/>
    <property type="match status" value="1"/>
</dbReference>
<dbReference type="InterPro" id="IPR050595">
    <property type="entry name" value="Bact_response_regulator"/>
</dbReference>
<reference evidence="6 7" key="1">
    <citation type="submission" date="2023-10" db="EMBL/GenBank/DDBJ databases">
        <title>Novel methanotroph of the genus Methylocapsa from a subarctic wetland.</title>
        <authorList>
            <person name="Belova S.E."/>
            <person name="Oshkin I.Y."/>
            <person name="Miroshnikov K."/>
            <person name="Dedysh S.N."/>
        </authorList>
    </citation>
    <scope>NUCLEOTIDE SEQUENCE [LARGE SCALE GENOMIC DNA]</scope>
    <source>
        <strain evidence="6 7">RX1</strain>
    </source>
</reference>
<keyword evidence="1 4" id="KW-0597">Phosphoprotein</keyword>
<organism evidence="6 7">
    <name type="scientific">Methylocapsa polymorpha</name>
    <dbReference type="NCBI Taxonomy" id="3080828"/>
    <lineage>
        <taxon>Bacteria</taxon>
        <taxon>Pseudomonadati</taxon>
        <taxon>Pseudomonadota</taxon>
        <taxon>Alphaproteobacteria</taxon>
        <taxon>Hyphomicrobiales</taxon>
        <taxon>Beijerinckiaceae</taxon>
        <taxon>Methylocapsa</taxon>
    </lineage>
</organism>
<dbReference type="InterPro" id="IPR053867">
    <property type="entry name" value="PhyR_sigma4"/>
</dbReference>
<feature type="domain" description="Response regulatory" evidence="5">
    <location>
        <begin position="142"/>
        <end position="255"/>
    </location>
</feature>
<dbReference type="EMBL" id="CP136862">
    <property type="protein sequence ID" value="WOJ91517.1"/>
    <property type="molecule type" value="Genomic_DNA"/>
</dbReference>
<evidence type="ECO:0000256" key="1">
    <source>
        <dbReference type="ARBA" id="ARBA00022553"/>
    </source>
</evidence>
<dbReference type="PROSITE" id="PS50110">
    <property type="entry name" value="RESPONSE_REGULATORY"/>
    <property type="match status" value="1"/>
</dbReference>
<name>A0ABZ0HXK6_9HYPH</name>
<dbReference type="PIRSF" id="PIRSF036400">
    <property type="entry name" value="RR_Ctr_UCP036400"/>
    <property type="match status" value="1"/>
</dbReference>
<gene>
    <name evidence="6" type="ORF">RZS28_10590</name>
</gene>
<accession>A0ABZ0HXK6</accession>
<evidence type="ECO:0000256" key="4">
    <source>
        <dbReference type="PROSITE-ProRule" id="PRU00169"/>
    </source>
</evidence>
<dbReference type="Gene3D" id="3.40.50.2300">
    <property type="match status" value="1"/>
</dbReference>
<dbReference type="InterPro" id="IPR001789">
    <property type="entry name" value="Sig_transdc_resp-reg_receiver"/>
</dbReference>
<dbReference type="Gene3D" id="1.10.10.10">
    <property type="entry name" value="Winged helix-like DNA-binding domain superfamily/Winged helix DNA-binding domain"/>
    <property type="match status" value="1"/>
</dbReference>
<dbReference type="Gene3D" id="1.10.1740.10">
    <property type="match status" value="1"/>
</dbReference>
<dbReference type="Pfam" id="PF22233">
    <property type="entry name" value="PhyR_sigma-like"/>
    <property type="match status" value="1"/>
</dbReference>
<dbReference type="NCBIfam" id="NF006623">
    <property type="entry name" value="PRK09191.1"/>
    <property type="match status" value="1"/>
</dbReference>
<keyword evidence="7" id="KW-1185">Reference proteome</keyword>